<accession>A0ABY9XS68</accession>
<proteinExistence type="predicted"/>
<gene>
    <name evidence="1" type="ORF">RHP51_16105</name>
</gene>
<evidence type="ECO:0000313" key="1">
    <source>
        <dbReference type="EMBL" id="WNH08603.1"/>
    </source>
</evidence>
<evidence type="ECO:0000313" key="2">
    <source>
        <dbReference type="Proteomes" id="UP001302806"/>
    </source>
</evidence>
<sequence>MKNLIIVPFHDWRKILLEGFRTRDAHFIEELKKRQEFSIKVVINRPTTLLEVFLKRKRNLIKGQVVFSKINFKLYKLEDNFYIIDYVSYDIFGQIIKGYKWFISQYGDAKYISFINDCINFLDMKNNYTFLNQNIFAYKLSESLTPKLSIFDAWDNFLKFNVYKNILTEIHIGYKAYSKCTDCWITNSRDNVIDFEEAYNPKHISLITNGVDVIRFVKKKRSVLPSDMIEIKSTNSRVWRKNNSTYRR</sequence>
<name>A0ABY9XS68_9FLAO</name>
<dbReference type="RefSeq" id="WP_415865231.1">
    <property type="nucleotide sequence ID" value="NZ_CP134537.1"/>
</dbReference>
<dbReference type="Proteomes" id="UP001302806">
    <property type="component" value="Chromosome"/>
</dbReference>
<protein>
    <submittedName>
        <fullName evidence="1">Uncharacterized protein</fullName>
    </submittedName>
</protein>
<organism evidence="1 2">
    <name type="scientific">Thalassobellus suaedae</name>
    <dbReference type="NCBI Taxonomy" id="3074124"/>
    <lineage>
        <taxon>Bacteria</taxon>
        <taxon>Pseudomonadati</taxon>
        <taxon>Bacteroidota</taxon>
        <taxon>Flavobacteriia</taxon>
        <taxon>Flavobacteriales</taxon>
        <taxon>Flavobacteriaceae</taxon>
        <taxon>Thalassobellus</taxon>
    </lineage>
</organism>
<dbReference type="EMBL" id="CP134537">
    <property type="protein sequence ID" value="WNH08603.1"/>
    <property type="molecule type" value="Genomic_DNA"/>
</dbReference>
<reference evidence="1 2" key="1">
    <citation type="submission" date="2023-09" db="EMBL/GenBank/DDBJ databases">
        <title>Thalassobella suaedae gen. nov., sp. nov., a marine bacterium of the family Flavobacteriaceae isolated from a halophyte Suaeda japonica.</title>
        <authorList>
            <person name="Lee S.Y."/>
            <person name="Hwang C.Y."/>
        </authorList>
    </citation>
    <scope>NUCLEOTIDE SEQUENCE [LARGE SCALE GENOMIC DNA]</scope>
    <source>
        <strain evidence="1 2">HL-DH14</strain>
    </source>
</reference>